<dbReference type="Pfam" id="PF21685">
    <property type="entry name" value="Fungal_virus_P2_N"/>
    <property type="match status" value="1"/>
</dbReference>
<evidence type="ECO:0000259" key="2">
    <source>
        <dbReference type="Pfam" id="PF21685"/>
    </source>
</evidence>
<evidence type="ECO:0000313" key="5">
    <source>
        <dbReference type="Proteomes" id="UP000243044"/>
    </source>
</evidence>
<keyword evidence="5" id="KW-1185">Reference proteome</keyword>
<dbReference type="GeneID" id="30855587"/>
<evidence type="ECO:0000259" key="3">
    <source>
        <dbReference type="Pfam" id="PF22144"/>
    </source>
</evidence>
<evidence type="ECO:0000313" key="4">
    <source>
        <dbReference type="EMBL" id="APR73429.1"/>
    </source>
</evidence>
<feature type="compositionally biased region" description="Basic and acidic residues" evidence="1">
    <location>
        <begin position="644"/>
        <end position="661"/>
    </location>
</feature>
<feature type="domain" description="Capsid protein N-terminal" evidence="2">
    <location>
        <begin position="90"/>
        <end position="455"/>
    </location>
</feature>
<organism evidence="4 5">
    <name type="scientific">Isaria javanica chrysovirus 1</name>
    <dbReference type="NCBI Taxonomy" id="1930960"/>
    <lineage>
        <taxon>Viruses</taxon>
        <taxon>Riboviria</taxon>
        <taxon>Orthornavirae</taxon>
        <taxon>Duplornaviricota</taxon>
        <taxon>Chrymotiviricetes</taxon>
        <taxon>Ghabrivirales</taxon>
        <taxon>Alphatotivirineae</taxon>
        <taxon>Chrysoviridae</taxon>
        <taxon>Alphachrysovirus</taxon>
        <taxon>Alphachrysovirus isariae</taxon>
    </lineage>
</organism>
<gene>
    <name evidence="4" type="primary">CP</name>
</gene>
<dbReference type="RefSeq" id="YP_009337889.1">
    <property type="nucleotide sequence ID" value="NC_033317.1"/>
</dbReference>
<dbReference type="InterPro" id="IPR049324">
    <property type="entry name" value="P2_N_fungal_virus"/>
</dbReference>
<dbReference type="Proteomes" id="UP000243044">
    <property type="component" value="Genome"/>
</dbReference>
<evidence type="ECO:0000256" key="1">
    <source>
        <dbReference type="SAM" id="MobiDB-lite"/>
    </source>
</evidence>
<dbReference type="KEGG" id="vg:30855587"/>
<proteinExistence type="predicted"/>
<name>A0A1L6KVX7_9VIRU</name>
<accession>A0A1L6KVX7</accession>
<dbReference type="InterPro" id="IPR054395">
    <property type="entry name" value="P2_C_fungal_virus"/>
</dbReference>
<protein>
    <submittedName>
        <fullName evidence="4">Capsid protein</fullName>
    </submittedName>
</protein>
<dbReference type="EMBL" id="KX898417">
    <property type="protein sequence ID" value="APR73429.1"/>
    <property type="molecule type" value="Genomic_RNA"/>
</dbReference>
<feature type="region of interest" description="Disordered" evidence="1">
    <location>
        <begin position="555"/>
        <end position="670"/>
    </location>
</feature>
<dbReference type="OrthoDB" id="6143at10239"/>
<reference evidence="4 5" key="1">
    <citation type="journal article" date="2016" name="Arch. Virol.">
        <title>Identification and sequence determination of a new chrysovirus infecting the entomopathogenic fungus Isaria javanica.</title>
        <authorList>
            <person name="Herrero N."/>
        </authorList>
    </citation>
    <scope>NUCLEOTIDE SEQUENCE [LARGE SCALE GENOMIC DNA]</scope>
    <source>
        <strain evidence="4">IjCV-1</strain>
    </source>
</reference>
<sequence>MQALEYKQELNARKIAAFQALRSGAAALAAGREKNRTLKVWSPNTHRGAEDQFEKQSLYGRDIGGVAHYFDNKVSSALDIICEDEFAIHYQIFGDIGREAMFGNNNVGLFVHVKWEHLGIDVGLYPGPLDRLLARDKLTSAAREGIPDRDQVAKATGWNRNEVRGLQDADMSAFKGLLEQVRVGQSKLTRLVKGFLMLLECMERRHIDVVLQVQQTIVYGPQNVIQSFLADGRAYVYNSKPSQSVYSAVLWRMCEAYPPPELAGSHITIPSDGAHVVMVTEGQLTGNGGVVRLTPNLIYASMMTYAMDTGCTGHLQQALVIACSLQQNRYFSKVKLPKVVSVYDLMVPAFSQPTSKLDKPILSLPMARSVGRLHQMLAFTAIRDNLTAAELSTSAGFDPEVSMRAYLKSQGLIVSRMSSFISELSLLEATSSMKIHDQLDVADFRDLLSISVLEGLWLCQEAKKTVANGVIESLVRGVSDMSQETTTYDVLKRELRLANVAFRERDLPRGEFTVGWVSVTRLDSFKTIKPRKRTVKPIELVRECDFNPRLREIGRRRERFSRGKAPVTPPRGTQIPIDRVKDRHIQSHRRRSSSLSYGYSDAERFAGPSSEPELPELPREGASSPRRSPSPLIEDLPFVGDSMASRRSELTLPEYRPRNDSKSSVTSSGEAYARSQLAAEAAGKSAASKEEIDNVVSDKSGQLTEDEVINGKLQEMTKGKFSDKERRAITRLVKDVGAVRILVASKDRHQFLKSIEQMQLLINYKGDALPGNSTMAKEMNVLIEKGREKGEGSGLVDQARQKRRLWSGDVTALPTYAIKYIVNSESWETFLKGRGVDPNATTRLDPKTTPTTLRQSIADKISTMPHARPSDVRLMAMWLEGAYNDRFPSVLNRHDLDAIGEPMVLEYRKNPSSVGPRDPDDSDSRWLVLASRVNRKVFDFDYLRMLCSNFIVPAGMRANLREVYGLFDKSLGAV</sequence>
<feature type="domain" description="Capsid protein C-terminal" evidence="3">
    <location>
        <begin position="508"/>
        <end position="968"/>
    </location>
</feature>
<dbReference type="Pfam" id="PF22144">
    <property type="entry name" value="Fungal_virus_P2_C"/>
    <property type="match status" value="1"/>
</dbReference>